<comment type="caution">
    <text evidence="1">The sequence shown here is derived from an EMBL/GenBank/DDBJ whole genome shotgun (WGS) entry which is preliminary data.</text>
</comment>
<dbReference type="RefSeq" id="WP_229750433.1">
    <property type="nucleotide sequence ID" value="NZ_BMHP01000003.1"/>
</dbReference>
<organism evidence="1 2">
    <name type="scientific">Paenibacillus nasutitermitis</name>
    <dbReference type="NCBI Taxonomy" id="1652958"/>
    <lineage>
        <taxon>Bacteria</taxon>
        <taxon>Bacillati</taxon>
        <taxon>Bacillota</taxon>
        <taxon>Bacilli</taxon>
        <taxon>Bacillales</taxon>
        <taxon>Paenibacillaceae</taxon>
        <taxon>Paenibacillus</taxon>
    </lineage>
</organism>
<dbReference type="EMBL" id="BMHP01000003">
    <property type="protein sequence ID" value="GGD79087.1"/>
    <property type="molecule type" value="Genomic_DNA"/>
</dbReference>
<dbReference type="AlphaFoldDB" id="A0A916Z6Z6"/>
<proteinExistence type="predicted"/>
<name>A0A916Z6Z6_9BACL</name>
<dbReference type="Proteomes" id="UP000612456">
    <property type="component" value="Unassembled WGS sequence"/>
</dbReference>
<gene>
    <name evidence="1" type="ORF">GCM10010911_41430</name>
</gene>
<accession>A0A916Z6Z6</accession>
<reference evidence="1" key="1">
    <citation type="journal article" date="2014" name="Int. J. Syst. Evol. Microbiol.">
        <title>Complete genome sequence of Corynebacterium casei LMG S-19264T (=DSM 44701T), isolated from a smear-ripened cheese.</title>
        <authorList>
            <consortium name="US DOE Joint Genome Institute (JGI-PGF)"/>
            <person name="Walter F."/>
            <person name="Albersmeier A."/>
            <person name="Kalinowski J."/>
            <person name="Ruckert C."/>
        </authorList>
    </citation>
    <scope>NUCLEOTIDE SEQUENCE</scope>
    <source>
        <strain evidence="1">CGMCC 1.15178</strain>
    </source>
</reference>
<evidence type="ECO:0000313" key="2">
    <source>
        <dbReference type="Proteomes" id="UP000612456"/>
    </source>
</evidence>
<protein>
    <submittedName>
        <fullName evidence="1">Uncharacterized protein</fullName>
    </submittedName>
</protein>
<evidence type="ECO:0000313" key="1">
    <source>
        <dbReference type="EMBL" id="GGD79087.1"/>
    </source>
</evidence>
<keyword evidence="2" id="KW-1185">Reference proteome</keyword>
<sequence length="397" mass="44888">MNQQGYTREEAGENARQDNMEDIMLVRKQQHNSQTAKKVAVIVTEYRFNSHADMILGRLLSDHSYFPRVEVVSIYTDQVPANDMSREAAARLDIPICLTIRDAVGMRRCGVHVDGVIIIAEHGVYPDNEKGQTLYPRLRMLEETLTALDEFGLNVPVFSDKHLSWNMEDALWMFDQLKKRDIPFMGGSSIPHADPVPHFEPASLLSVKEIVVVSFSNLIEAYGFHALEVLQSLAERRAGGESGVNAIDVLQGAEVWRALDRGLWPEDLLLKALTAYPGLIGGHPREAEPSPILFIIEYKDGLRGFVIQFQSLVEQWGFAFRFGDNQMIAARCDSDNERPFGHFERLTRLIEDFIITRTPPFPPERTLLTTGMIHFIIESLHRGGGKIETPELAIDYE</sequence>
<reference evidence="1" key="2">
    <citation type="submission" date="2020-09" db="EMBL/GenBank/DDBJ databases">
        <authorList>
            <person name="Sun Q."/>
            <person name="Zhou Y."/>
        </authorList>
    </citation>
    <scope>NUCLEOTIDE SEQUENCE</scope>
    <source>
        <strain evidence="1">CGMCC 1.15178</strain>
    </source>
</reference>